<dbReference type="AlphaFoldDB" id="F2NEN8"/>
<name>F2NEN8_DESAR</name>
<dbReference type="OrthoDB" id="9965551at2"/>
<keyword evidence="1" id="KW-0732">Signal</keyword>
<protein>
    <recommendedName>
        <fullName evidence="4">PEP motif anchor domain protein</fullName>
    </recommendedName>
</protein>
<dbReference type="KEGG" id="dao:Desac_0337"/>
<evidence type="ECO:0008006" key="4">
    <source>
        <dbReference type="Google" id="ProtNLM"/>
    </source>
</evidence>
<proteinExistence type="predicted"/>
<reference evidence="3" key="2">
    <citation type="submission" date="2011-03" db="EMBL/GenBank/DDBJ databases">
        <title>The complete genome of Desulfobacca acetoxidans DSM 11109.</title>
        <authorList>
            <consortium name="US DOE Joint Genome Institute (JGI-PGF)"/>
            <person name="Lucas S."/>
            <person name="Copeland A."/>
            <person name="Lapidus A."/>
            <person name="Bruce D."/>
            <person name="Goodwin L."/>
            <person name="Pitluck S."/>
            <person name="Peters L."/>
            <person name="Kyrpides N."/>
            <person name="Mavromatis K."/>
            <person name="Ivanova N."/>
            <person name="Ovchinnikova G."/>
            <person name="Teshima H."/>
            <person name="Detter J.C."/>
            <person name="Han C."/>
            <person name="Land M."/>
            <person name="Hauser L."/>
            <person name="Markowitz V."/>
            <person name="Cheng J.-F."/>
            <person name="Hugenholtz P."/>
            <person name="Woyke T."/>
            <person name="Wu D."/>
            <person name="Spring S."/>
            <person name="Schueler E."/>
            <person name="Brambilla E."/>
            <person name="Klenk H.-P."/>
            <person name="Eisen J.A."/>
        </authorList>
    </citation>
    <scope>NUCLEOTIDE SEQUENCE [LARGE SCALE GENOMIC DNA]</scope>
    <source>
        <strain evidence="3">ATCC 700848 / DSM 11109 / ASRB2</strain>
    </source>
</reference>
<dbReference type="Proteomes" id="UP000000483">
    <property type="component" value="Chromosome"/>
</dbReference>
<sequence length="246" mass="27093">MKKSLVLVSAVLFLIMSFSLAGAASVTVGAESTITVDGTSYTLVSVPPDYSGLMWEVSGTGYKACLCKMTAFRALQALGIYLSNNDLPSAQINITTGWNTDGPEELFVESMPWVEGVNFSYADPITPGSLLTLTDAWYEFSYMGATYKVSSSYDNYRFSPDINHAGYVEDWDFFDYRTYFQTTSGSDPKKNYFSTILRPQIVDNLKGETWFEVSAVPIPGTGWLLGSSLLGLVGMGRRIVRPKDPE</sequence>
<keyword evidence="3" id="KW-1185">Reference proteome</keyword>
<organism evidence="2 3">
    <name type="scientific">Desulfobacca acetoxidans (strain ATCC 700848 / DSM 11109 / ASRB2)</name>
    <dbReference type="NCBI Taxonomy" id="880072"/>
    <lineage>
        <taxon>Bacteria</taxon>
        <taxon>Pseudomonadati</taxon>
        <taxon>Thermodesulfobacteriota</taxon>
        <taxon>Desulfobaccia</taxon>
        <taxon>Desulfobaccales</taxon>
        <taxon>Desulfobaccaceae</taxon>
        <taxon>Desulfobacca</taxon>
    </lineage>
</organism>
<evidence type="ECO:0000256" key="1">
    <source>
        <dbReference type="SAM" id="SignalP"/>
    </source>
</evidence>
<evidence type="ECO:0000313" key="2">
    <source>
        <dbReference type="EMBL" id="AEB08228.1"/>
    </source>
</evidence>
<feature type="chain" id="PRO_5003282580" description="PEP motif anchor domain protein" evidence="1">
    <location>
        <begin position="24"/>
        <end position="246"/>
    </location>
</feature>
<dbReference type="STRING" id="880072.Desac_0337"/>
<dbReference type="HOGENOM" id="CLU_1127633_0_0_7"/>
<gene>
    <name evidence="2" type="ordered locus">Desac_0337</name>
</gene>
<accession>F2NEN8</accession>
<dbReference type="EMBL" id="CP002629">
    <property type="protein sequence ID" value="AEB08228.1"/>
    <property type="molecule type" value="Genomic_DNA"/>
</dbReference>
<feature type="signal peptide" evidence="1">
    <location>
        <begin position="1"/>
        <end position="23"/>
    </location>
</feature>
<reference evidence="2 3" key="1">
    <citation type="journal article" date="2011" name="Stand. Genomic Sci.">
        <title>Complete genome sequence of the acetate-degrading sulfate reducer Desulfobacca acetoxidans type strain (ASRB2).</title>
        <authorList>
            <person name="Goker M."/>
            <person name="Teshima H."/>
            <person name="Lapidus A."/>
            <person name="Nolan M."/>
            <person name="Lucas S."/>
            <person name="Hammon N."/>
            <person name="Deshpande S."/>
            <person name="Cheng J.F."/>
            <person name="Tapia R."/>
            <person name="Han C."/>
            <person name="Goodwin L."/>
            <person name="Pitluck S."/>
            <person name="Huntemann M."/>
            <person name="Liolios K."/>
            <person name="Ivanova N."/>
            <person name="Pagani I."/>
            <person name="Mavromatis K."/>
            <person name="Ovchinikova G."/>
            <person name="Pati A."/>
            <person name="Chen A."/>
            <person name="Palaniappan K."/>
            <person name="Land M."/>
            <person name="Hauser L."/>
            <person name="Brambilla E.M."/>
            <person name="Rohde M."/>
            <person name="Spring S."/>
            <person name="Detter J.C."/>
            <person name="Woyke T."/>
            <person name="Bristow J."/>
            <person name="Eisen J.A."/>
            <person name="Markowitz V."/>
            <person name="Hugenholtz P."/>
            <person name="Kyrpides N.C."/>
            <person name="Klenk H.P."/>
        </authorList>
    </citation>
    <scope>NUCLEOTIDE SEQUENCE [LARGE SCALE GENOMIC DNA]</scope>
    <source>
        <strain evidence="3">ATCC 700848 / DSM 11109 / ASRB2</strain>
    </source>
</reference>
<dbReference type="RefSeq" id="WP_013705341.1">
    <property type="nucleotide sequence ID" value="NC_015388.1"/>
</dbReference>
<evidence type="ECO:0000313" key="3">
    <source>
        <dbReference type="Proteomes" id="UP000000483"/>
    </source>
</evidence>